<dbReference type="InterPro" id="IPR051200">
    <property type="entry name" value="Host-pathogen_enzymatic-act"/>
</dbReference>
<dbReference type="EMBL" id="CP019343">
    <property type="protein sequence ID" value="ARN72870.1"/>
    <property type="molecule type" value="Genomic_DNA"/>
</dbReference>
<feature type="chain" id="PRO_5012349647" description="Dystroglycan-type cadherin-like domain-containing protein" evidence="2">
    <location>
        <begin position="42"/>
        <end position="1190"/>
    </location>
</feature>
<dbReference type="Pfam" id="PF05345">
    <property type="entry name" value="He_PIG"/>
    <property type="match status" value="1"/>
</dbReference>
<reference evidence="4 5" key="1">
    <citation type="submission" date="2016-11" db="EMBL/GenBank/DDBJ databases">
        <title>Trade-off between light-utilization and light-protection in marine flavobacteria.</title>
        <authorList>
            <person name="Kumagai Y."/>
        </authorList>
    </citation>
    <scope>NUCLEOTIDE SEQUENCE [LARGE SCALE GENOMIC DNA]</scope>
    <source>
        <strain evidence="4 5">NBRC 107125</strain>
    </source>
</reference>
<evidence type="ECO:0000313" key="4">
    <source>
        <dbReference type="EMBL" id="ARN72870.1"/>
    </source>
</evidence>
<dbReference type="Gene3D" id="4.10.1080.10">
    <property type="entry name" value="TSP type-3 repeat"/>
    <property type="match status" value="1"/>
</dbReference>
<dbReference type="Gene3D" id="2.60.40.10">
    <property type="entry name" value="Immunoglobulins"/>
    <property type="match status" value="1"/>
</dbReference>
<feature type="domain" description="Dystroglycan-type cadherin-like" evidence="3">
    <location>
        <begin position="194"/>
        <end position="286"/>
    </location>
</feature>
<accession>A0A1X9N3X3</accession>
<dbReference type="InterPro" id="IPR036909">
    <property type="entry name" value="Cyt_c-like_dom_sf"/>
</dbReference>
<dbReference type="InterPro" id="IPR028974">
    <property type="entry name" value="TSP_type-3_rpt"/>
</dbReference>
<dbReference type="SUPFAM" id="SSF51004">
    <property type="entry name" value="C-terminal (heme d1) domain of cytochrome cd1-nitrite reductase"/>
    <property type="match status" value="1"/>
</dbReference>
<feature type="signal peptide" evidence="2">
    <location>
        <begin position="1"/>
        <end position="41"/>
    </location>
</feature>
<dbReference type="GO" id="GO:0020037">
    <property type="term" value="F:heme binding"/>
    <property type="evidence" value="ECO:0007669"/>
    <property type="project" value="InterPro"/>
</dbReference>
<dbReference type="Gene3D" id="2.130.10.10">
    <property type="entry name" value="YVTN repeat-like/Quinoprotein amine dehydrogenase"/>
    <property type="match status" value="2"/>
</dbReference>
<keyword evidence="5" id="KW-1185">Reference proteome</keyword>
<dbReference type="SUPFAM" id="SSF63825">
    <property type="entry name" value="YWTD domain"/>
    <property type="match status" value="1"/>
</dbReference>
<name>A0A1X9N3X3_9GAMM</name>
<keyword evidence="2" id="KW-0732">Signal</keyword>
<evidence type="ECO:0000256" key="1">
    <source>
        <dbReference type="SAM" id="MobiDB-lite"/>
    </source>
</evidence>
<proteinExistence type="predicted"/>
<dbReference type="InterPro" id="IPR011048">
    <property type="entry name" value="Haem_d1_sf"/>
</dbReference>
<dbReference type="SUPFAM" id="SSF103647">
    <property type="entry name" value="TSP type-3 repeat"/>
    <property type="match status" value="1"/>
</dbReference>
<dbReference type="GO" id="GO:0005509">
    <property type="term" value="F:calcium ion binding"/>
    <property type="evidence" value="ECO:0007669"/>
    <property type="project" value="InterPro"/>
</dbReference>
<protein>
    <recommendedName>
        <fullName evidence="3">Dystroglycan-type cadherin-like domain-containing protein</fullName>
    </recommendedName>
</protein>
<feature type="region of interest" description="Disordered" evidence="1">
    <location>
        <begin position="1165"/>
        <end position="1190"/>
    </location>
</feature>
<gene>
    <name evidence="4" type="ORF">BST96_01365</name>
</gene>
<dbReference type="STRING" id="716816.BST96_01365"/>
<dbReference type="KEGG" id="osg:BST96_01365"/>
<dbReference type="Proteomes" id="UP000193450">
    <property type="component" value="Chromosome"/>
</dbReference>
<dbReference type="AlphaFoldDB" id="A0A1X9N3X3"/>
<evidence type="ECO:0000256" key="2">
    <source>
        <dbReference type="SAM" id="SignalP"/>
    </source>
</evidence>
<organism evidence="4 5">
    <name type="scientific">Oceanicoccus sagamiensis</name>
    <dbReference type="NCBI Taxonomy" id="716816"/>
    <lineage>
        <taxon>Bacteria</taxon>
        <taxon>Pseudomonadati</taxon>
        <taxon>Pseudomonadota</taxon>
        <taxon>Gammaproteobacteria</taxon>
        <taxon>Cellvibrionales</taxon>
        <taxon>Spongiibacteraceae</taxon>
        <taxon>Oceanicoccus</taxon>
    </lineage>
</organism>
<dbReference type="RefSeq" id="WP_206045379.1">
    <property type="nucleotide sequence ID" value="NZ_CP019343.1"/>
</dbReference>
<dbReference type="InterPro" id="IPR015943">
    <property type="entry name" value="WD40/YVTN_repeat-like_dom_sf"/>
</dbReference>
<dbReference type="SUPFAM" id="SSF46626">
    <property type="entry name" value="Cytochrome c"/>
    <property type="match status" value="1"/>
</dbReference>
<dbReference type="PANTHER" id="PTHR47197">
    <property type="entry name" value="PROTEIN NIRF"/>
    <property type="match status" value="1"/>
</dbReference>
<dbReference type="InterPro" id="IPR006644">
    <property type="entry name" value="Cadg"/>
</dbReference>
<dbReference type="SMART" id="SM00736">
    <property type="entry name" value="CADG"/>
    <property type="match status" value="1"/>
</dbReference>
<dbReference type="PANTHER" id="PTHR47197:SF3">
    <property type="entry name" value="DIHYDRO-HEME D1 DEHYDROGENASE"/>
    <property type="match status" value="1"/>
</dbReference>
<evidence type="ECO:0000313" key="5">
    <source>
        <dbReference type="Proteomes" id="UP000193450"/>
    </source>
</evidence>
<dbReference type="GO" id="GO:0016020">
    <property type="term" value="C:membrane"/>
    <property type="evidence" value="ECO:0007669"/>
    <property type="project" value="InterPro"/>
</dbReference>
<dbReference type="InterPro" id="IPR013783">
    <property type="entry name" value="Ig-like_fold"/>
</dbReference>
<evidence type="ECO:0000259" key="3">
    <source>
        <dbReference type="SMART" id="SM00736"/>
    </source>
</evidence>
<dbReference type="GO" id="GO:0009055">
    <property type="term" value="F:electron transfer activity"/>
    <property type="evidence" value="ECO:0007669"/>
    <property type="project" value="InterPro"/>
</dbReference>
<sequence length="1190" mass="126586">MSVNTKTKDNHFNTIINSSTGLVSKACFLVAALFCVTPLQAATEFEMLFEDGFENRDPEWQNWETQGDVDNSSIDYEGSRSGELNDDGWVQTTIDTRGFTDKLKIEYAIRTYRYDSGEYFYAELSNDDGDNWTELQRLNDTDRWEFYVLDMPAMAYDQADLLVRFRSTADGRSEKFRLDAFAVYFGKRPEPPVFTNPTISLPSLTPGKAIVGTLAGTATDADNDPLTYSKISGPAWLQVAPDGTLSGTPSATDTGPNSFVVEVSDGIAYTDNDQATLTVSISTGFTAFESGPVRPMAFSPDKTRLFVTNTPDNRLEIFNVTASGLVAAGSIAVGMEPVAVAARTNNEVWVVNHLSDSVSIVDIAQGRVTRTLLVGDEPRDIVFAGNGGARAFITAAHRGQHLTHASIAGVPGAGDPQLESAGIGRADVWVFDSANPGNTLGGTPNRILTFFADTPRALTTSPDGNTVYIAAFMSGNQTTVINETLVCDGFQFSGGTNCAPGAPGGVPGVEDNVGGAPAPESSIIVKYDGSTWRDTLGRDWGSIVQFTLPDHDVFSIDANTLAANSVQEFDSVGTVLFNMVVNPATGKLYVTNTELPNEVLFEGAGDHGGSTVQGHLSEARISVINPANGSVDVQHLNQHIDYSKLFTDSNTNNHPTPLTKSSSLATPLQPVVSADGSTVYVAAFGSGKIGVYNTAALEDPAFESNFDPVAAAANHIDVGGGPAGLVLDESNNRMFVFTRFNNQVETVNLNTGAVVAIDTLHNPEPQSVINGRPMLYDAQLTSGNGEASCSSCHIFADKDELAWNLGDPDGGIGINNQPNPSNAPLANFINPDPTIHPMKGPMTTQTLKGMSTMGSLHWRGDRVDGFFGLDPCNEPTGAACSEQAGFMNFIVAYEGLVGMEGIPTTQQMQEFADFILQVQLPPNPVRNLDNSLTTQQQTGATTYNRAGTDTVESCDGCHVLNPEQGAFGSDGGATFDGEPQSFKVPHLRNMYSKVGMFDAAGDQIRGFGFAHDGSLPTVEDFLGAPVFVLNGNDADDLESFMLAFDSDLAPVVGQQVTLTASNANAVNQRLNLLIDSDSAPFASLVLGGQTVQCDLIAKGHVGGVARGWELESSGLFRDDTNNTITEAELRSLANTEGPITFTCAPPGSGTRMGINRDQDNFLDGLDNCPGVDNDDQLDSDNNGIGDACQG</sequence>